<gene>
    <name evidence="3" type="ORF">BST99_02350</name>
</gene>
<keyword evidence="1" id="KW-0472">Membrane</keyword>
<evidence type="ECO:0000256" key="1">
    <source>
        <dbReference type="PROSITE-ProRule" id="PRU00473"/>
    </source>
</evidence>
<organism evidence="3 4">
    <name type="scientific">Aureicoccus marinus</name>
    <dbReference type="NCBI Taxonomy" id="754435"/>
    <lineage>
        <taxon>Bacteria</taxon>
        <taxon>Pseudomonadati</taxon>
        <taxon>Bacteroidota</taxon>
        <taxon>Flavobacteriia</taxon>
        <taxon>Flavobacteriales</taxon>
        <taxon>Flavobacteriaceae</taxon>
        <taxon>Aureicoccus</taxon>
    </lineage>
</organism>
<dbReference type="AlphaFoldDB" id="A0A2S7T5C7"/>
<protein>
    <recommendedName>
        <fullName evidence="2">OmpA-like domain-containing protein</fullName>
    </recommendedName>
</protein>
<accession>A0A2S7T5C7</accession>
<dbReference type="Pfam" id="PF00691">
    <property type="entry name" value="OmpA"/>
    <property type="match status" value="1"/>
</dbReference>
<comment type="caution">
    <text evidence="3">The sequence shown here is derived from an EMBL/GenBank/DDBJ whole genome shotgun (WGS) entry which is preliminary data.</text>
</comment>
<dbReference type="Proteomes" id="UP000239366">
    <property type="component" value="Unassembled WGS sequence"/>
</dbReference>
<keyword evidence="4" id="KW-1185">Reference proteome</keyword>
<name>A0A2S7T5C7_9FLAO</name>
<evidence type="ECO:0000313" key="3">
    <source>
        <dbReference type="EMBL" id="PQJ14737.1"/>
    </source>
</evidence>
<feature type="domain" description="OmpA-like" evidence="2">
    <location>
        <begin position="179"/>
        <end position="302"/>
    </location>
</feature>
<sequence>MYPFVDEEGQLYFASDGHPGYGQLDIFKTLNNHLGIPENVVNLGQPINGKGDDFGYFQVKGQYEGFFSSNRAGGKGSDDLYSFAYNPALIFKGEFLDRISKKAIKDVQIKLIDLSINETVKILVTSASGALTTEVKEDRLYALEISHPSFDTHLESFSTWDLSTGQTDLSKIVELNPLFDLKELSGFSPVYFNTGSFNLPGNARKELDKLVRLVRDRYTEMEIGIQVYTRERDNWESNKNLSEKRAAAVEWYLVSQGFPRQSIRYYQGNGQNYEWPCDSENQCWRLGQSKDQRVQIDLLQLESEDSSLNH</sequence>
<dbReference type="InterPro" id="IPR036737">
    <property type="entry name" value="OmpA-like_sf"/>
</dbReference>
<dbReference type="PROSITE" id="PS51123">
    <property type="entry name" value="OMPA_2"/>
    <property type="match status" value="1"/>
</dbReference>
<proteinExistence type="predicted"/>
<evidence type="ECO:0000313" key="4">
    <source>
        <dbReference type="Proteomes" id="UP000239366"/>
    </source>
</evidence>
<dbReference type="SUPFAM" id="SSF103088">
    <property type="entry name" value="OmpA-like"/>
    <property type="match status" value="1"/>
</dbReference>
<dbReference type="InterPro" id="IPR006665">
    <property type="entry name" value="OmpA-like"/>
</dbReference>
<dbReference type="PANTHER" id="PTHR30329:SF21">
    <property type="entry name" value="LIPOPROTEIN YIAD-RELATED"/>
    <property type="match status" value="1"/>
</dbReference>
<dbReference type="EMBL" id="MQVX01000001">
    <property type="protein sequence ID" value="PQJ14737.1"/>
    <property type="molecule type" value="Genomic_DNA"/>
</dbReference>
<evidence type="ECO:0000259" key="2">
    <source>
        <dbReference type="PROSITE" id="PS51123"/>
    </source>
</evidence>
<reference evidence="4" key="1">
    <citation type="submission" date="2016-11" db="EMBL/GenBank/DDBJ databases">
        <title>Trade-off between light-utilization and light-protection in marine flavobacteria.</title>
        <authorList>
            <person name="Kumagai Y."/>
            <person name="Yoshizawa S."/>
            <person name="Kogure K."/>
        </authorList>
    </citation>
    <scope>NUCLEOTIDE SEQUENCE [LARGE SCALE GENOMIC DNA]</scope>
    <source>
        <strain evidence="4">SG-18</strain>
    </source>
</reference>
<dbReference type="InterPro" id="IPR050330">
    <property type="entry name" value="Bact_OuterMem_StrucFunc"/>
</dbReference>
<dbReference type="PANTHER" id="PTHR30329">
    <property type="entry name" value="STATOR ELEMENT OF FLAGELLAR MOTOR COMPLEX"/>
    <property type="match status" value="1"/>
</dbReference>
<dbReference type="OrthoDB" id="9809364at2"/>
<dbReference type="Gene3D" id="3.30.1330.60">
    <property type="entry name" value="OmpA-like domain"/>
    <property type="match status" value="1"/>
</dbReference>
<dbReference type="RefSeq" id="WP_105000371.1">
    <property type="nucleotide sequence ID" value="NZ_MQVX01000001.1"/>
</dbReference>
<dbReference type="GO" id="GO:0016020">
    <property type="term" value="C:membrane"/>
    <property type="evidence" value="ECO:0007669"/>
    <property type="project" value="UniProtKB-UniRule"/>
</dbReference>